<sequence>MHATHERHGEPLPHERKTIMTSNIAIQDLDLTHELSDKAMSEVRGGINFSGIGSQLQEVGGAGGFLSPVTNVGVYQPIVTQIGDTNVNVNLSSVTSALSDMAAAIKQG</sequence>
<evidence type="ECO:0000313" key="1">
    <source>
        <dbReference type="EMBL" id="RKP53345.1"/>
    </source>
</evidence>
<dbReference type="EMBL" id="RBZU01000007">
    <property type="protein sequence ID" value="RKP53345.1"/>
    <property type="molecule type" value="Genomic_DNA"/>
</dbReference>
<organism evidence="1 2">
    <name type="scientific">Pararobbsia silviterrae</name>
    <dbReference type="NCBI Taxonomy" id="1792498"/>
    <lineage>
        <taxon>Bacteria</taxon>
        <taxon>Pseudomonadati</taxon>
        <taxon>Pseudomonadota</taxon>
        <taxon>Betaproteobacteria</taxon>
        <taxon>Burkholderiales</taxon>
        <taxon>Burkholderiaceae</taxon>
        <taxon>Pararobbsia</taxon>
    </lineage>
</organism>
<dbReference type="Proteomes" id="UP000270342">
    <property type="component" value="Unassembled WGS sequence"/>
</dbReference>
<keyword evidence="2" id="KW-1185">Reference proteome</keyword>
<reference evidence="1 2" key="1">
    <citation type="submission" date="2018-10" db="EMBL/GenBank/DDBJ databases">
        <title>Robbsia sp. DHC34, isolated from soil.</title>
        <authorList>
            <person name="Gao Z.-H."/>
            <person name="Qiu L.-H."/>
        </authorList>
    </citation>
    <scope>NUCLEOTIDE SEQUENCE [LARGE SCALE GENOMIC DNA]</scope>
    <source>
        <strain evidence="1 2">DHC34</strain>
    </source>
</reference>
<comment type="caution">
    <text evidence="1">The sequence shown here is derived from an EMBL/GenBank/DDBJ whole genome shotgun (WGS) entry which is preliminary data.</text>
</comment>
<proteinExistence type="predicted"/>
<evidence type="ECO:0000313" key="2">
    <source>
        <dbReference type="Proteomes" id="UP000270342"/>
    </source>
</evidence>
<accession>A0A494XRW7</accession>
<dbReference type="AlphaFoldDB" id="A0A494XRW7"/>
<protein>
    <submittedName>
        <fullName evidence="1">Uncharacterized protein</fullName>
    </submittedName>
</protein>
<name>A0A494XRW7_9BURK</name>
<gene>
    <name evidence="1" type="ORF">D7S86_16620</name>
</gene>